<proteinExistence type="predicted"/>
<dbReference type="Proteomes" id="UP000663841">
    <property type="component" value="Unassembled WGS sequence"/>
</dbReference>
<sequence length="194" mass="20459">MPEFTPVEVVDHSKEKEWPHKLGIMDWDNTKIVFTKRQLVEFLKYTGVTVDTNFTQIAKLPRYAEFGRISGESSSAGAVAAQTSAAPAPAESAPTNADDSGWKPTRRVRTVPGGAQTFHLGDGAEDPPSGAAPSRPQAPPPVQAAQPVQAAAAPEPASEATVVVDNDGNVFKPTRRVRTAPGGKDSIGAYLAGE</sequence>
<dbReference type="EMBL" id="CAJMWW010000093">
    <property type="protein sequence ID" value="CAE6441564.1"/>
    <property type="molecule type" value="Genomic_DNA"/>
</dbReference>
<feature type="compositionally biased region" description="Low complexity" evidence="1">
    <location>
        <begin position="78"/>
        <end position="94"/>
    </location>
</feature>
<evidence type="ECO:0000313" key="2">
    <source>
        <dbReference type="EMBL" id="CAE6441564.1"/>
    </source>
</evidence>
<reference evidence="2" key="1">
    <citation type="submission" date="2021-01" db="EMBL/GenBank/DDBJ databases">
        <authorList>
            <person name="Kaushik A."/>
        </authorList>
    </citation>
    <scope>NUCLEOTIDE SEQUENCE</scope>
    <source>
        <strain evidence="2">AG3-T5</strain>
    </source>
</reference>
<feature type="region of interest" description="Disordered" evidence="1">
    <location>
        <begin position="78"/>
        <end position="194"/>
    </location>
</feature>
<gene>
    <name evidence="2" type="ORF">RDB_LOCUS95883</name>
</gene>
<evidence type="ECO:0000256" key="1">
    <source>
        <dbReference type="SAM" id="MobiDB-lite"/>
    </source>
</evidence>
<accession>A0A8H3AVT1</accession>
<protein>
    <submittedName>
        <fullName evidence="2">Uncharacterized protein</fullName>
    </submittedName>
</protein>
<comment type="caution">
    <text evidence="2">The sequence shown here is derived from an EMBL/GenBank/DDBJ whole genome shotgun (WGS) entry which is preliminary data.</text>
</comment>
<evidence type="ECO:0000313" key="3">
    <source>
        <dbReference type="Proteomes" id="UP000663841"/>
    </source>
</evidence>
<organism evidence="2 3">
    <name type="scientific">Rhizoctonia solani</name>
    <dbReference type="NCBI Taxonomy" id="456999"/>
    <lineage>
        <taxon>Eukaryota</taxon>
        <taxon>Fungi</taxon>
        <taxon>Dikarya</taxon>
        <taxon>Basidiomycota</taxon>
        <taxon>Agaricomycotina</taxon>
        <taxon>Agaricomycetes</taxon>
        <taxon>Cantharellales</taxon>
        <taxon>Ceratobasidiaceae</taxon>
        <taxon>Rhizoctonia</taxon>
    </lineage>
</organism>
<dbReference type="AlphaFoldDB" id="A0A8H3AVT1"/>
<feature type="compositionally biased region" description="Low complexity" evidence="1">
    <location>
        <begin position="143"/>
        <end position="160"/>
    </location>
</feature>
<name>A0A8H3AVT1_9AGAM</name>